<accession>A0A951PDG7</accession>
<dbReference type="Gene3D" id="3.10.450.30">
    <property type="entry name" value="Microbial ribonucleases"/>
    <property type="match status" value="1"/>
</dbReference>
<dbReference type="GO" id="GO:0016787">
    <property type="term" value="F:hydrolase activity"/>
    <property type="evidence" value="ECO:0007669"/>
    <property type="project" value="UniProtKB-KW"/>
</dbReference>
<comment type="caution">
    <text evidence="3">The sequence shown here is derived from an EMBL/GenBank/DDBJ whole genome shotgun (WGS) entry which is preliminary data.</text>
</comment>
<evidence type="ECO:0000313" key="3">
    <source>
        <dbReference type="EMBL" id="MBW4467539.1"/>
    </source>
</evidence>
<evidence type="ECO:0000256" key="1">
    <source>
        <dbReference type="ARBA" id="ARBA00022722"/>
    </source>
</evidence>
<keyword evidence="1" id="KW-0540">Nuclease</keyword>
<dbReference type="AlphaFoldDB" id="A0A951PDG7"/>
<dbReference type="GO" id="GO:0003723">
    <property type="term" value="F:RNA binding"/>
    <property type="evidence" value="ECO:0007669"/>
    <property type="project" value="InterPro"/>
</dbReference>
<dbReference type="Pfam" id="PF00545">
    <property type="entry name" value="Ribonuclease"/>
    <property type="match status" value="1"/>
</dbReference>
<dbReference type="EMBL" id="JAHHHV010000077">
    <property type="protein sequence ID" value="MBW4467539.1"/>
    <property type="molecule type" value="Genomic_DNA"/>
</dbReference>
<keyword evidence="2" id="KW-0378">Hydrolase</keyword>
<reference evidence="3" key="2">
    <citation type="journal article" date="2022" name="Microbiol. Resour. Announc.">
        <title>Metagenome Sequencing to Explore Phylogenomics of Terrestrial Cyanobacteria.</title>
        <authorList>
            <person name="Ward R.D."/>
            <person name="Stajich J.E."/>
            <person name="Johansen J.R."/>
            <person name="Huntemann M."/>
            <person name="Clum A."/>
            <person name="Foster B."/>
            <person name="Foster B."/>
            <person name="Roux S."/>
            <person name="Palaniappan K."/>
            <person name="Varghese N."/>
            <person name="Mukherjee S."/>
            <person name="Reddy T.B.K."/>
            <person name="Daum C."/>
            <person name="Copeland A."/>
            <person name="Chen I.A."/>
            <person name="Ivanova N.N."/>
            <person name="Kyrpides N.C."/>
            <person name="Shapiro N."/>
            <person name="Eloe-Fadrosh E.A."/>
            <person name="Pietrasiak N."/>
        </authorList>
    </citation>
    <scope>NUCLEOTIDE SEQUENCE</scope>
    <source>
        <strain evidence="3">GSE-TBD4-15B</strain>
    </source>
</reference>
<dbReference type="GO" id="GO:0004521">
    <property type="term" value="F:RNA endonuclease activity"/>
    <property type="evidence" value="ECO:0007669"/>
    <property type="project" value="InterPro"/>
</dbReference>
<proteinExistence type="predicted"/>
<organism evidence="3 4">
    <name type="scientific">Pegethrix bostrychoides GSE-TBD4-15B</name>
    <dbReference type="NCBI Taxonomy" id="2839662"/>
    <lineage>
        <taxon>Bacteria</taxon>
        <taxon>Bacillati</taxon>
        <taxon>Cyanobacteriota</taxon>
        <taxon>Cyanophyceae</taxon>
        <taxon>Oculatellales</taxon>
        <taxon>Oculatellaceae</taxon>
        <taxon>Pegethrix</taxon>
    </lineage>
</organism>
<gene>
    <name evidence="3" type="ORF">KME07_19100</name>
</gene>
<dbReference type="SUPFAM" id="SSF53933">
    <property type="entry name" value="Microbial ribonucleases"/>
    <property type="match status" value="1"/>
</dbReference>
<dbReference type="InterPro" id="IPR000026">
    <property type="entry name" value="N1-like"/>
</dbReference>
<dbReference type="InterPro" id="IPR016191">
    <property type="entry name" value="Ribonuclease/ribotoxin"/>
</dbReference>
<evidence type="ECO:0000256" key="2">
    <source>
        <dbReference type="ARBA" id="ARBA00022801"/>
    </source>
</evidence>
<reference evidence="3" key="1">
    <citation type="submission" date="2021-05" db="EMBL/GenBank/DDBJ databases">
        <authorList>
            <person name="Pietrasiak N."/>
            <person name="Ward R."/>
            <person name="Stajich J.E."/>
            <person name="Kurbessoian T."/>
        </authorList>
    </citation>
    <scope>NUCLEOTIDE SEQUENCE</scope>
    <source>
        <strain evidence="3">GSE-TBD4-15B</strain>
    </source>
</reference>
<dbReference type="Proteomes" id="UP000707356">
    <property type="component" value="Unassembled WGS sequence"/>
</dbReference>
<sequence>MPSAAPKSGIPTRSYSQLPTEAQTTINLIYQGGPFPYDRDGITFGNREGLLPKQSYGYYREYTVDTPGASNRGARRIVSGQNGELYYTADHYASFVRVQFE</sequence>
<evidence type="ECO:0000313" key="4">
    <source>
        <dbReference type="Proteomes" id="UP000707356"/>
    </source>
</evidence>
<name>A0A951PDG7_9CYAN</name>
<protein>
    <submittedName>
        <fullName evidence="3">Ribonuclease</fullName>
    </submittedName>
</protein>